<dbReference type="Proteomes" id="UP000029548">
    <property type="component" value="Unassembled WGS sequence"/>
</dbReference>
<dbReference type="InterPro" id="IPR043129">
    <property type="entry name" value="ATPase_NBD"/>
</dbReference>
<proteinExistence type="inferred from homology"/>
<dbReference type="CDD" id="cd24058">
    <property type="entry name" value="ASKHA_NBD_ROK_PPGK"/>
    <property type="match status" value="1"/>
</dbReference>
<dbReference type="SUPFAM" id="SSF53067">
    <property type="entry name" value="Actin-like ATPase domain"/>
    <property type="match status" value="1"/>
</dbReference>
<evidence type="ECO:0000256" key="1">
    <source>
        <dbReference type="ARBA" id="ARBA00006479"/>
    </source>
</evidence>
<dbReference type="Pfam" id="PF00480">
    <property type="entry name" value="ROK"/>
    <property type="match status" value="1"/>
</dbReference>
<dbReference type="NCBIfam" id="NF045942">
    <property type="entry name" value="PolPhglucPhase"/>
    <property type="match status" value="1"/>
</dbReference>
<dbReference type="AlphaFoldDB" id="A0A095ZE25"/>
<keyword evidence="2" id="KW-0418">Kinase</keyword>
<protein>
    <submittedName>
        <fullName evidence="2">Polyphosphate glucokinase</fullName>
    </submittedName>
</protein>
<dbReference type="InterPro" id="IPR000600">
    <property type="entry name" value="ROK"/>
</dbReference>
<gene>
    <name evidence="2" type="ORF">HMPREF1650_06175</name>
</gene>
<dbReference type="GO" id="GO:0016301">
    <property type="term" value="F:kinase activity"/>
    <property type="evidence" value="ECO:0007669"/>
    <property type="project" value="UniProtKB-KW"/>
</dbReference>
<comment type="similarity">
    <text evidence="1">Belongs to the ROK (NagC/XylR) family.</text>
</comment>
<reference evidence="2 3" key="1">
    <citation type="submission" date="2014-07" db="EMBL/GenBank/DDBJ databases">
        <authorList>
            <person name="McCorrison J."/>
            <person name="Sanka R."/>
            <person name="Torralba M."/>
            <person name="Gillis M."/>
            <person name="Haft D.H."/>
            <person name="Methe B."/>
            <person name="Sutton G."/>
            <person name="Nelson K.E."/>
        </authorList>
    </citation>
    <scope>NUCLEOTIDE SEQUENCE [LARGE SCALE GENOMIC DNA]</scope>
    <source>
        <strain evidence="2 3">DNF00450</strain>
    </source>
</reference>
<dbReference type="EMBL" id="JRNE01000047">
    <property type="protein sequence ID" value="KGF16922.1"/>
    <property type="molecule type" value="Genomic_DNA"/>
</dbReference>
<dbReference type="RefSeq" id="WP_035121904.1">
    <property type="nucleotide sequence ID" value="NZ_JRNE01000047.1"/>
</dbReference>
<sequence length="251" mass="26699">MADNIGFGVDVGGSGIKGGVVDLDTGELVGDRIKILTPKPATPDAVAETVAEIVRIAGWKGPVGITLPSVVRDQTALLAANIDKSWVDTDCRELFARHLPDNPAHVLNDADAAGLAEVRFGNEEARQGPVILLTFGTGIGSALLHDGLLYPNSELGHLYIGDTEAEHMASAAVKEREELSYKKWTKRVSKVLRTYEALFWPNLFVVGGGISRKHEKWVPLMECRTPVVPAKLHNNAGIAGAALAAATGLLP</sequence>
<keyword evidence="2" id="KW-0808">Transferase</keyword>
<evidence type="ECO:0000313" key="3">
    <source>
        <dbReference type="Proteomes" id="UP000029548"/>
    </source>
</evidence>
<comment type="caution">
    <text evidence="2">The sequence shown here is derived from an EMBL/GenBank/DDBJ whole genome shotgun (WGS) entry which is preliminary data.</text>
</comment>
<name>A0A095ZE25_9CORY</name>
<accession>A0A095ZE25</accession>
<dbReference type="PANTHER" id="PTHR18964:SF146">
    <property type="entry name" value="POLYPHOSPHATE GLUCOKINASE"/>
    <property type="match status" value="1"/>
</dbReference>
<organism evidence="2 3">
    <name type="scientific">Corynebacterium freneyi DNF00450</name>
    <dbReference type="NCBI Taxonomy" id="1287475"/>
    <lineage>
        <taxon>Bacteria</taxon>
        <taxon>Bacillati</taxon>
        <taxon>Actinomycetota</taxon>
        <taxon>Actinomycetes</taxon>
        <taxon>Mycobacteriales</taxon>
        <taxon>Corynebacteriaceae</taxon>
        <taxon>Corynebacterium</taxon>
    </lineage>
</organism>
<dbReference type="PANTHER" id="PTHR18964">
    <property type="entry name" value="ROK (REPRESSOR, ORF, KINASE) FAMILY"/>
    <property type="match status" value="1"/>
</dbReference>
<dbReference type="Gene3D" id="3.30.420.40">
    <property type="match status" value="2"/>
</dbReference>
<evidence type="ECO:0000313" key="2">
    <source>
        <dbReference type="EMBL" id="KGF16922.1"/>
    </source>
</evidence>
<dbReference type="eggNOG" id="COG1940">
    <property type="taxonomic scope" value="Bacteria"/>
</dbReference>